<comment type="caution">
    <text evidence="7">The sequence shown here is derived from an EMBL/GenBank/DDBJ whole genome shotgun (WGS) entry which is preliminary data.</text>
</comment>
<organism evidence="7 8">
    <name type="scientific">Trichonephila clavata</name>
    <name type="common">Joro spider</name>
    <name type="synonym">Nephila clavata</name>
    <dbReference type="NCBI Taxonomy" id="2740835"/>
    <lineage>
        <taxon>Eukaryota</taxon>
        <taxon>Metazoa</taxon>
        <taxon>Ecdysozoa</taxon>
        <taxon>Arthropoda</taxon>
        <taxon>Chelicerata</taxon>
        <taxon>Arachnida</taxon>
        <taxon>Araneae</taxon>
        <taxon>Araneomorphae</taxon>
        <taxon>Entelegynae</taxon>
        <taxon>Araneoidea</taxon>
        <taxon>Nephilidae</taxon>
        <taxon>Trichonephila</taxon>
    </lineage>
</organism>
<sequence>MIVVLCIISLLSVALGCYQEFIPPCSCRSFNSLTLEITCKDATDIEQLQVSLHKFQNSPIRTLYIINSSLQYLPSTIFSSFNIERLHFVNCTFNALTDSDVAFVGLEKSLKNLTVEESTIYSGWNWKHLKKLTGLMEIRTVKAGLDEIDWDIADISLLNLLSLQLMQDSISYIDDWAFARFKALKVFSLKNNLIPEVKRSMFPDPATNLIQINLSQNKIEELPLDIFTNMPNLVSILLAENSIVTIDMKTFAPVWSQLYKIDLLDNPLRCDCRLKWLMDRKFPENTRAECREPLKLNGTRIIKLHPDDLWC</sequence>
<dbReference type="InterPro" id="IPR001611">
    <property type="entry name" value="Leu-rich_rpt"/>
</dbReference>
<dbReference type="AlphaFoldDB" id="A0A8X6F528"/>
<evidence type="ECO:0000256" key="6">
    <source>
        <dbReference type="SAM" id="SignalP"/>
    </source>
</evidence>
<dbReference type="Pfam" id="PF13855">
    <property type="entry name" value="LRR_8"/>
    <property type="match status" value="1"/>
</dbReference>
<evidence type="ECO:0000256" key="2">
    <source>
        <dbReference type="ARBA" id="ARBA00022692"/>
    </source>
</evidence>
<feature type="signal peptide" evidence="6">
    <location>
        <begin position="1"/>
        <end position="16"/>
    </location>
</feature>
<keyword evidence="6" id="KW-0732">Signal</keyword>
<evidence type="ECO:0000256" key="5">
    <source>
        <dbReference type="ARBA" id="ARBA00023180"/>
    </source>
</evidence>
<dbReference type="Gene3D" id="3.80.10.10">
    <property type="entry name" value="Ribonuclease Inhibitor"/>
    <property type="match status" value="2"/>
</dbReference>
<evidence type="ECO:0000256" key="4">
    <source>
        <dbReference type="ARBA" id="ARBA00023136"/>
    </source>
</evidence>
<keyword evidence="4" id="KW-0472">Membrane</keyword>
<dbReference type="EMBL" id="BMAO01030955">
    <property type="protein sequence ID" value="GFQ71395.1"/>
    <property type="molecule type" value="Genomic_DNA"/>
</dbReference>
<proteinExistence type="predicted"/>
<keyword evidence="2" id="KW-0812">Transmembrane</keyword>
<dbReference type="PANTHER" id="PTHR24368:SF210">
    <property type="entry name" value="SURFACE ANTIGEN BSPA-LIKE"/>
    <property type="match status" value="1"/>
</dbReference>
<evidence type="ECO:0000256" key="3">
    <source>
        <dbReference type="ARBA" id="ARBA00022989"/>
    </source>
</evidence>
<evidence type="ECO:0000313" key="8">
    <source>
        <dbReference type="Proteomes" id="UP000887116"/>
    </source>
</evidence>
<evidence type="ECO:0000256" key="1">
    <source>
        <dbReference type="ARBA" id="ARBA00004479"/>
    </source>
</evidence>
<dbReference type="Proteomes" id="UP000887116">
    <property type="component" value="Unassembled WGS sequence"/>
</dbReference>
<dbReference type="InterPro" id="IPR031283">
    <property type="entry name" value="AMIGO"/>
</dbReference>
<keyword evidence="8" id="KW-1185">Reference proteome</keyword>
<accession>A0A8X6F528</accession>
<keyword evidence="5" id="KW-0325">Glycoprotein</keyword>
<protein>
    <submittedName>
        <fullName evidence="7">Toll-7</fullName>
    </submittedName>
</protein>
<feature type="chain" id="PRO_5036478666" evidence="6">
    <location>
        <begin position="17"/>
        <end position="311"/>
    </location>
</feature>
<dbReference type="GO" id="GO:0016020">
    <property type="term" value="C:membrane"/>
    <property type="evidence" value="ECO:0007669"/>
    <property type="project" value="UniProtKB-SubCell"/>
</dbReference>
<keyword evidence="3" id="KW-1133">Transmembrane helix</keyword>
<evidence type="ECO:0000313" key="7">
    <source>
        <dbReference type="EMBL" id="GFQ71395.1"/>
    </source>
</evidence>
<reference evidence="7" key="1">
    <citation type="submission" date="2020-07" db="EMBL/GenBank/DDBJ databases">
        <title>Multicomponent nature underlies the extraordinary mechanical properties of spider dragline silk.</title>
        <authorList>
            <person name="Kono N."/>
            <person name="Nakamura H."/>
            <person name="Mori M."/>
            <person name="Yoshida Y."/>
            <person name="Ohtoshi R."/>
            <person name="Malay A.D."/>
            <person name="Moran D.A.P."/>
            <person name="Tomita M."/>
            <person name="Numata K."/>
            <person name="Arakawa K."/>
        </authorList>
    </citation>
    <scope>NUCLEOTIDE SEQUENCE</scope>
</reference>
<comment type="subcellular location">
    <subcellularLocation>
        <location evidence="1">Membrane</location>
        <topology evidence="1">Single-pass type I membrane protein</topology>
    </subcellularLocation>
</comment>
<name>A0A8X6F528_TRICU</name>
<dbReference type="PANTHER" id="PTHR24368">
    <property type="entry name" value="AMPHOTERIN-INDUCED PROTEIN"/>
    <property type="match status" value="1"/>
</dbReference>
<dbReference type="InterPro" id="IPR032675">
    <property type="entry name" value="LRR_dom_sf"/>
</dbReference>
<dbReference type="SUPFAM" id="SSF52058">
    <property type="entry name" value="L domain-like"/>
    <property type="match status" value="1"/>
</dbReference>
<gene>
    <name evidence="7" type="primary">NCL1_09995</name>
    <name evidence="7" type="ORF">TNCT_409291</name>
</gene>
<dbReference type="OrthoDB" id="9985976at2759"/>